<organism evidence="2 4">
    <name type="scientific">Polarella glacialis</name>
    <name type="common">Dinoflagellate</name>
    <dbReference type="NCBI Taxonomy" id="89957"/>
    <lineage>
        <taxon>Eukaryota</taxon>
        <taxon>Sar</taxon>
        <taxon>Alveolata</taxon>
        <taxon>Dinophyceae</taxon>
        <taxon>Suessiales</taxon>
        <taxon>Suessiaceae</taxon>
        <taxon>Polarella</taxon>
    </lineage>
</organism>
<dbReference type="EMBL" id="CAJNNV010020872">
    <property type="protein sequence ID" value="CAE8607218.1"/>
    <property type="molecule type" value="Genomic_DNA"/>
</dbReference>
<proteinExistence type="predicted"/>
<gene>
    <name evidence="2" type="ORF">PGLA1383_LOCUS25155</name>
    <name evidence="3" type="ORF">PGLA2088_LOCUS22925</name>
</gene>
<protein>
    <submittedName>
        <fullName evidence="2">Uncharacterized protein</fullName>
    </submittedName>
</protein>
<feature type="region of interest" description="Disordered" evidence="1">
    <location>
        <begin position="270"/>
        <end position="293"/>
    </location>
</feature>
<evidence type="ECO:0000313" key="4">
    <source>
        <dbReference type="Proteomes" id="UP000654075"/>
    </source>
</evidence>
<comment type="caution">
    <text evidence="2">The sequence shown here is derived from an EMBL/GenBank/DDBJ whole genome shotgun (WGS) entry which is preliminary data.</text>
</comment>
<evidence type="ECO:0000256" key="1">
    <source>
        <dbReference type="SAM" id="MobiDB-lite"/>
    </source>
</evidence>
<name>A0A813FA74_POLGL</name>
<feature type="compositionally biased region" description="Low complexity" evidence="1">
    <location>
        <begin position="446"/>
        <end position="471"/>
    </location>
</feature>
<sequence>MASASEIPEAILAVLPEDAPLDHASYKKVKVSKNTARPPHAAFKVRQPDGTSVPFQTTLSSLGSNGSDYALERIARACYVLLEAGSSKEDVNQFRADCYDKVKAVSGQGTAAAIAQPAPLVKLERKPEAKKSEAKPDTEKSEKLTVKSEEKSAVKSEEKLEVKSDSIPDGQAAAVGAEAKASALIDAPDAPEGHEAWQKLKLKGPGNYQFHYKKSKGERIPFQVTTKAANESNEEAQRIARLCYLKFEQGDPKEVVLQYRDELYRKACDGAPPHASGYKRGQDTATAPAGSRKRARRVAVDAVDVADKLVAEGRGDGALLIDGRKSDRKNSSINGVYALLPDQFGGSPAYEKFLAGDAPRFLFFSEQKQRWKISTELEDDKGGCAFCKTQGGGKSPPVTMAGSTWKVYDGKGEGYVSDPAVRCLRLSDQAQGPAAVNGSSRKLADEASLSETDSDSESSSSGGSKSSSSEGAPEDRDGGAMPAVTQVLPRPRSQGLVCAKMLVRSGLRCACHFSNVQGCPERLKALQELS</sequence>
<dbReference type="AlphaFoldDB" id="A0A813FA74"/>
<dbReference type="Proteomes" id="UP000654075">
    <property type="component" value="Unassembled WGS sequence"/>
</dbReference>
<dbReference type="Proteomes" id="UP000626109">
    <property type="component" value="Unassembled WGS sequence"/>
</dbReference>
<evidence type="ECO:0000313" key="2">
    <source>
        <dbReference type="EMBL" id="CAE8607218.1"/>
    </source>
</evidence>
<reference evidence="2" key="1">
    <citation type="submission" date="2021-02" db="EMBL/GenBank/DDBJ databases">
        <authorList>
            <person name="Dougan E. K."/>
            <person name="Rhodes N."/>
            <person name="Thang M."/>
            <person name="Chan C."/>
        </authorList>
    </citation>
    <scope>NUCLEOTIDE SEQUENCE</scope>
</reference>
<dbReference type="EMBL" id="CAJNNW010026070">
    <property type="protein sequence ID" value="CAE8682410.1"/>
    <property type="molecule type" value="Genomic_DNA"/>
</dbReference>
<feature type="region of interest" description="Disordered" evidence="1">
    <location>
        <begin position="433"/>
        <end position="488"/>
    </location>
</feature>
<evidence type="ECO:0000313" key="3">
    <source>
        <dbReference type="EMBL" id="CAE8682410.1"/>
    </source>
</evidence>
<keyword evidence="4" id="KW-1185">Reference proteome</keyword>
<feature type="region of interest" description="Disordered" evidence="1">
    <location>
        <begin position="123"/>
        <end position="165"/>
    </location>
</feature>
<accession>A0A813FA74</accession>